<feature type="transmembrane region" description="Helical" evidence="1">
    <location>
        <begin position="178"/>
        <end position="200"/>
    </location>
</feature>
<protein>
    <recommendedName>
        <fullName evidence="4">ABC-2 type transport system permease protein</fullName>
    </recommendedName>
</protein>
<reference evidence="2 3" key="1">
    <citation type="submission" date="2016-10" db="EMBL/GenBank/DDBJ databases">
        <authorList>
            <person name="de Groot N.N."/>
        </authorList>
    </citation>
    <scope>NUCLEOTIDE SEQUENCE [LARGE SCALE GENOMIC DNA]</scope>
    <source>
        <strain evidence="2 3">DSM 44945</strain>
    </source>
</reference>
<feature type="transmembrane region" description="Helical" evidence="1">
    <location>
        <begin position="228"/>
        <end position="248"/>
    </location>
</feature>
<evidence type="ECO:0000256" key="1">
    <source>
        <dbReference type="SAM" id="Phobius"/>
    </source>
</evidence>
<dbReference type="AlphaFoldDB" id="A0A1I2M559"/>
<evidence type="ECO:0000313" key="3">
    <source>
        <dbReference type="Proteomes" id="UP000198661"/>
    </source>
</evidence>
<organism evidence="2 3">
    <name type="scientific">Planifilum fulgidum</name>
    <dbReference type="NCBI Taxonomy" id="201973"/>
    <lineage>
        <taxon>Bacteria</taxon>
        <taxon>Bacillati</taxon>
        <taxon>Bacillota</taxon>
        <taxon>Bacilli</taxon>
        <taxon>Bacillales</taxon>
        <taxon>Thermoactinomycetaceae</taxon>
        <taxon>Planifilum</taxon>
    </lineage>
</organism>
<dbReference type="OrthoDB" id="4336274at2"/>
<keyword evidence="1" id="KW-1133">Transmembrane helix</keyword>
<dbReference type="EMBL" id="FOOK01000006">
    <property type="protein sequence ID" value="SFF84546.1"/>
    <property type="molecule type" value="Genomic_DNA"/>
</dbReference>
<gene>
    <name evidence="2" type="ORF">SAMN04488025_106120</name>
</gene>
<sequence length="260" mass="28198">MGCILSAEARKFKRSAILWVIAAVVLFPVAVSLLMAMGMEANGRRVPFFIFFSNHFLFVHLLIGAPLFTLIAGYVFSREHQERTINHLLTYPYSRWQWYAGKLLIVAPIVALVLAVQFLLQWGAGALYTGEFLPKDAFMDVPASEMLMRIIKAALLGILFQILLIPAGAAAGILGKNVIAPVVLGVCAAGINGVILIAGISMKYAALNPWFIPILHSGMMAETPSDDVFLRAYVSLAAVCIVSLAVGLHRFVKADVHSGS</sequence>
<feature type="transmembrane region" description="Helical" evidence="1">
    <location>
        <begin position="98"/>
        <end position="120"/>
    </location>
</feature>
<dbReference type="STRING" id="201973.SAMN04488025_106120"/>
<feature type="transmembrane region" description="Helical" evidence="1">
    <location>
        <begin position="16"/>
        <end position="37"/>
    </location>
</feature>
<feature type="transmembrane region" description="Helical" evidence="1">
    <location>
        <begin position="150"/>
        <end position="171"/>
    </location>
</feature>
<accession>A0A1I2M559</accession>
<dbReference type="Pfam" id="PF12730">
    <property type="entry name" value="ABC2_membrane_4"/>
    <property type="match status" value="1"/>
</dbReference>
<evidence type="ECO:0008006" key="4">
    <source>
        <dbReference type="Google" id="ProtNLM"/>
    </source>
</evidence>
<proteinExistence type="predicted"/>
<keyword evidence="3" id="KW-1185">Reference proteome</keyword>
<feature type="transmembrane region" description="Helical" evidence="1">
    <location>
        <begin position="57"/>
        <end position="77"/>
    </location>
</feature>
<dbReference type="Proteomes" id="UP000198661">
    <property type="component" value="Unassembled WGS sequence"/>
</dbReference>
<dbReference type="RefSeq" id="WP_092036586.1">
    <property type="nucleotide sequence ID" value="NZ_FOOK01000006.1"/>
</dbReference>
<keyword evidence="1" id="KW-0472">Membrane</keyword>
<evidence type="ECO:0000313" key="2">
    <source>
        <dbReference type="EMBL" id="SFF84546.1"/>
    </source>
</evidence>
<keyword evidence="1" id="KW-0812">Transmembrane</keyword>
<name>A0A1I2M559_9BACL</name>